<evidence type="ECO:0000313" key="2">
    <source>
        <dbReference type="Proteomes" id="UP001209257"/>
    </source>
</evidence>
<dbReference type="RefSeq" id="WP_262992231.1">
    <property type="nucleotide sequence ID" value="NZ_JAOTJC010000004.1"/>
</dbReference>
<protein>
    <recommendedName>
        <fullName evidence="3">Cytochrome oxidase assembly protein</fullName>
    </recommendedName>
</protein>
<accession>A0ABT2VNK9</accession>
<name>A0ABT2VNK9_9ALTE</name>
<dbReference type="Proteomes" id="UP001209257">
    <property type="component" value="Unassembled WGS sequence"/>
</dbReference>
<reference evidence="2" key="1">
    <citation type="submission" date="2023-07" db="EMBL/GenBank/DDBJ databases">
        <title>Study on multiphase classification of strain Alteromonas salexigens isolated from the Yellow Sea.</title>
        <authorList>
            <person name="Sun L."/>
        </authorList>
    </citation>
    <scope>NUCLEOTIDE SEQUENCE [LARGE SCALE GENOMIC DNA]</scope>
    <source>
        <strain evidence="2">ASW11-19</strain>
    </source>
</reference>
<comment type="caution">
    <text evidence="1">The sequence shown here is derived from an EMBL/GenBank/DDBJ whole genome shotgun (WGS) entry which is preliminary data.</text>
</comment>
<evidence type="ECO:0008006" key="3">
    <source>
        <dbReference type="Google" id="ProtNLM"/>
    </source>
</evidence>
<evidence type="ECO:0000313" key="1">
    <source>
        <dbReference type="EMBL" id="MCU7553544.1"/>
    </source>
</evidence>
<proteinExistence type="predicted"/>
<gene>
    <name evidence="1" type="ORF">OCL06_02895</name>
</gene>
<sequence>MTQARKGPSKMLVIALVVIFVMPVVLAKLALDQDWFNRGATNKGNLLNPVLDVSGVLNEQPPKWRLVYTLPADCDSACENALFSIHQVWLALGRESDRAEAVVLVTPDSDKEVLTHLQDTAALHAVTVSKENVNKSFNSAPQDAIFVVDTLNNAMLYYPVAADKETAVMESRDILADIKKLMKLSRIG</sequence>
<keyword evidence="2" id="KW-1185">Reference proteome</keyword>
<dbReference type="EMBL" id="JAOTJC010000004">
    <property type="protein sequence ID" value="MCU7553544.1"/>
    <property type="molecule type" value="Genomic_DNA"/>
</dbReference>
<organism evidence="1 2">
    <name type="scientific">Alteromonas salexigens</name>
    <dbReference type="NCBI Taxonomy" id="2982530"/>
    <lineage>
        <taxon>Bacteria</taxon>
        <taxon>Pseudomonadati</taxon>
        <taxon>Pseudomonadota</taxon>
        <taxon>Gammaproteobacteria</taxon>
        <taxon>Alteromonadales</taxon>
        <taxon>Alteromonadaceae</taxon>
        <taxon>Alteromonas/Salinimonas group</taxon>
        <taxon>Alteromonas</taxon>
    </lineage>
</organism>